<dbReference type="Gene3D" id="3.60.130.30">
    <property type="match status" value="1"/>
</dbReference>
<gene>
    <name evidence="1" type="ORF">SERLA73DRAFT_44664</name>
</gene>
<dbReference type="Proteomes" id="UP000008063">
    <property type="component" value="Unassembled WGS sequence"/>
</dbReference>
<dbReference type="HOGENOM" id="CLU_039070_7_1_1"/>
<protein>
    <submittedName>
        <fullName evidence="1">Uncharacterized protein</fullName>
    </submittedName>
</protein>
<dbReference type="InParanoid" id="F8PGM0"/>
<organism evidence="2">
    <name type="scientific">Serpula lacrymans var. lacrymans (strain S7.3)</name>
    <name type="common">Dry rot fungus</name>
    <dbReference type="NCBI Taxonomy" id="936435"/>
    <lineage>
        <taxon>Eukaryota</taxon>
        <taxon>Fungi</taxon>
        <taxon>Dikarya</taxon>
        <taxon>Basidiomycota</taxon>
        <taxon>Agaricomycotina</taxon>
        <taxon>Agaricomycetes</taxon>
        <taxon>Agaricomycetidae</taxon>
        <taxon>Boletales</taxon>
        <taxon>Coniophorineae</taxon>
        <taxon>Serpulaceae</taxon>
        <taxon>Serpula</taxon>
    </lineage>
</organism>
<dbReference type="OrthoDB" id="3200752at2759"/>
<proteinExistence type="predicted"/>
<name>F8PGM0_SERL3</name>
<evidence type="ECO:0000313" key="1">
    <source>
        <dbReference type="EMBL" id="EGO04364.1"/>
    </source>
</evidence>
<evidence type="ECO:0000313" key="2">
    <source>
        <dbReference type="Proteomes" id="UP000008063"/>
    </source>
</evidence>
<feature type="non-terminal residue" evidence="1">
    <location>
        <position position="1"/>
    </location>
</feature>
<dbReference type="AlphaFoldDB" id="F8PGM0"/>
<reference evidence="2" key="1">
    <citation type="journal article" date="2011" name="Science">
        <title>The plant cell wall-decomposing machinery underlies the functional diversity of forest fungi.</title>
        <authorList>
            <person name="Eastwood D.C."/>
            <person name="Floudas D."/>
            <person name="Binder M."/>
            <person name="Majcherczyk A."/>
            <person name="Schneider P."/>
            <person name="Aerts A."/>
            <person name="Asiegbu F.O."/>
            <person name="Baker S.E."/>
            <person name="Barry K."/>
            <person name="Bendiksby M."/>
            <person name="Blumentritt M."/>
            <person name="Coutinho P.M."/>
            <person name="Cullen D."/>
            <person name="de Vries R.P."/>
            <person name="Gathman A."/>
            <person name="Goodell B."/>
            <person name="Henrissat B."/>
            <person name="Ihrmark K."/>
            <person name="Kauserud H."/>
            <person name="Kohler A."/>
            <person name="LaButti K."/>
            <person name="Lapidus A."/>
            <person name="Lavin J.L."/>
            <person name="Lee Y.-H."/>
            <person name="Lindquist E."/>
            <person name="Lilly W."/>
            <person name="Lucas S."/>
            <person name="Morin E."/>
            <person name="Murat C."/>
            <person name="Oguiza J.A."/>
            <person name="Park J."/>
            <person name="Pisabarro A.G."/>
            <person name="Riley R."/>
            <person name="Rosling A."/>
            <person name="Salamov A."/>
            <person name="Schmidt O."/>
            <person name="Schmutz J."/>
            <person name="Skrede I."/>
            <person name="Stenlid J."/>
            <person name="Wiebenga A."/>
            <person name="Xie X."/>
            <person name="Kuees U."/>
            <person name="Hibbett D.S."/>
            <person name="Hoffmeister D."/>
            <person name="Hoegberg N."/>
            <person name="Martin F."/>
            <person name="Grigoriev I.V."/>
            <person name="Watkinson S.C."/>
        </authorList>
    </citation>
    <scope>NUCLEOTIDE SEQUENCE [LARGE SCALE GENOMIC DNA]</scope>
    <source>
        <strain evidence="2">strain S7.3</strain>
    </source>
</reference>
<accession>F8PGM0</accession>
<dbReference type="EMBL" id="GL945474">
    <property type="protein sequence ID" value="EGO04364.1"/>
    <property type="molecule type" value="Genomic_DNA"/>
</dbReference>
<sequence>WPSVYSGIQVIVNRETPSHSDKGGCPSSLDTLVSLGTNQNAILQLDNLKAELEYRPETMIGIMGRVLRHTVPASSWGSGERICIA</sequence>
<keyword evidence="2" id="KW-1185">Reference proteome</keyword>